<protein>
    <submittedName>
        <fullName evidence="2">Uncharacterized protein</fullName>
    </submittedName>
</protein>
<proteinExistence type="predicted"/>
<dbReference type="EMBL" id="GECZ01013255">
    <property type="protein sequence ID" value="JAS56514.1"/>
    <property type="molecule type" value="Transcribed_RNA"/>
</dbReference>
<sequence length="115" mass="12445">LFTVLVFLLAPSGSEAAIKVIATPVVYNNNAGGGADELQVPPYREASKLFHAGGHVLAAWWVPFDNIGDLPAIHRIQTVPAGTNVNLVVHGRSGQRNARVRIMIYADILDNDTRF</sequence>
<dbReference type="EMBL" id="GECZ01020286">
    <property type="protein sequence ID" value="JAS49483.1"/>
    <property type="molecule type" value="Transcribed_RNA"/>
</dbReference>
<organism evidence="2">
    <name type="scientific">Cuerna arida</name>
    <dbReference type="NCBI Taxonomy" id="1464854"/>
    <lineage>
        <taxon>Eukaryota</taxon>
        <taxon>Metazoa</taxon>
        <taxon>Ecdysozoa</taxon>
        <taxon>Arthropoda</taxon>
        <taxon>Hexapoda</taxon>
        <taxon>Insecta</taxon>
        <taxon>Pterygota</taxon>
        <taxon>Neoptera</taxon>
        <taxon>Paraneoptera</taxon>
        <taxon>Hemiptera</taxon>
        <taxon>Auchenorrhyncha</taxon>
        <taxon>Membracoidea</taxon>
        <taxon>Cicadellidae</taxon>
        <taxon>Cicadellinae</taxon>
        <taxon>Proconiini</taxon>
        <taxon>Cuerna</taxon>
    </lineage>
</organism>
<accession>A0A1B6FHQ7</accession>
<gene>
    <name evidence="3" type="ORF">g.20625</name>
    <name evidence="2" type="ORF">g.20627</name>
</gene>
<evidence type="ECO:0000313" key="2">
    <source>
        <dbReference type="EMBL" id="JAS49483.1"/>
    </source>
</evidence>
<feature type="chain" id="PRO_5008582846" evidence="1">
    <location>
        <begin position="17"/>
        <end position="115"/>
    </location>
</feature>
<feature type="signal peptide" evidence="1">
    <location>
        <begin position="1"/>
        <end position="16"/>
    </location>
</feature>
<reference evidence="2" key="1">
    <citation type="submission" date="2015-11" db="EMBL/GenBank/DDBJ databases">
        <title>De novo transcriptome assembly of four potential Pierce s Disease insect vectors from Arizona vineyards.</title>
        <authorList>
            <person name="Tassone E.E."/>
        </authorList>
    </citation>
    <scope>NUCLEOTIDE SEQUENCE</scope>
</reference>
<feature type="non-terminal residue" evidence="2">
    <location>
        <position position="1"/>
    </location>
</feature>
<dbReference type="AlphaFoldDB" id="A0A1B6FHQ7"/>
<evidence type="ECO:0000256" key="1">
    <source>
        <dbReference type="SAM" id="SignalP"/>
    </source>
</evidence>
<name>A0A1B6FHQ7_9HEMI</name>
<keyword evidence="1" id="KW-0732">Signal</keyword>
<evidence type="ECO:0000313" key="3">
    <source>
        <dbReference type="EMBL" id="JAS56514.1"/>
    </source>
</evidence>